<dbReference type="EMBL" id="LSMT01000054">
    <property type="protein sequence ID" value="PFX30198.1"/>
    <property type="molecule type" value="Genomic_DNA"/>
</dbReference>
<comment type="caution">
    <text evidence="4">The sequence shown here is derived from an EMBL/GenBank/DDBJ whole genome shotgun (WGS) entry which is preliminary data.</text>
</comment>
<keyword evidence="5" id="KW-1185">Reference proteome</keyword>
<sequence>MTSDSKQTVVSTDWLNDQLRKKKGGFAVLDVTWFSDKNVIHNFSKKHLMHASQMDIFFGVENTPLYPRNIPDAPTFQMNARGSAVNSADHVVVYENTGKFGFFAGARAWWLFKLFGHENVSVLDGGLEKWIADGHETTNIMFKKMEGDFTAKLTPRWLKRFEDMKENLTLQKVQVCDSRDPSLFIRSANDPKTGHYPGAVNIPFPRLFDPESKSLKKLDDLKKVFIDAGIDLSKPLIGMCNSGMSSCSLVLAAHLCGCHEVAVYHVRS</sequence>
<dbReference type="GO" id="GO:0004792">
    <property type="term" value="F:thiosulfate-cyanide sulfurtransferase activity"/>
    <property type="evidence" value="ECO:0007669"/>
    <property type="project" value="TreeGrafter"/>
</dbReference>
<dbReference type="AlphaFoldDB" id="A0A2B4SNP5"/>
<dbReference type="CDD" id="cd01448">
    <property type="entry name" value="TST_Repeat_1"/>
    <property type="match status" value="1"/>
</dbReference>
<evidence type="ECO:0000256" key="1">
    <source>
        <dbReference type="ARBA" id="ARBA00022679"/>
    </source>
</evidence>
<dbReference type="PANTHER" id="PTHR11364">
    <property type="entry name" value="THIOSULFATE SULFERTANSFERASE"/>
    <property type="match status" value="1"/>
</dbReference>
<proteinExistence type="predicted"/>
<accession>A0A2B4SNP5</accession>
<dbReference type="SUPFAM" id="SSF52821">
    <property type="entry name" value="Rhodanese/Cell cycle control phosphatase"/>
    <property type="match status" value="2"/>
</dbReference>
<keyword evidence="2" id="KW-0677">Repeat</keyword>
<evidence type="ECO:0000259" key="3">
    <source>
        <dbReference type="PROSITE" id="PS50206"/>
    </source>
</evidence>
<feature type="domain" description="Rhodanese" evidence="3">
    <location>
        <begin position="169"/>
        <end position="267"/>
    </location>
</feature>
<evidence type="ECO:0000313" key="4">
    <source>
        <dbReference type="EMBL" id="PFX30198.1"/>
    </source>
</evidence>
<dbReference type="Pfam" id="PF00581">
    <property type="entry name" value="Rhodanese"/>
    <property type="match status" value="2"/>
</dbReference>
<dbReference type="GO" id="GO:0005739">
    <property type="term" value="C:mitochondrion"/>
    <property type="evidence" value="ECO:0007669"/>
    <property type="project" value="TreeGrafter"/>
</dbReference>
<gene>
    <name evidence="4" type="primary">TST</name>
    <name evidence="4" type="ORF">AWC38_SpisGene5017</name>
</gene>
<dbReference type="OrthoDB" id="270167at2759"/>
<feature type="domain" description="Rhodanese" evidence="3">
    <location>
        <begin position="89"/>
        <end position="139"/>
    </location>
</feature>
<evidence type="ECO:0000256" key="2">
    <source>
        <dbReference type="ARBA" id="ARBA00022737"/>
    </source>
</evidence>
<dbReference type="SMART" id="SM00450">
    <property type="entry name" value="RHOD"/>
    <property type="match status" value="2"/>
</dbReference>
<dbReference type="PROSITE" id="PS50206">
    <property type="entry name" value="RHODANESE_3"/>
    <property type="match status" value="2"/>
</dbReference>
<dbReference type="InterPro" id="IPR036873">
    <property type="entry name" value="Rhodanese-like_dom_sf"/>
</dbReference>
<organism evidence="4 5">
    <name type="scientific">Stylophora pistillata</name>
    <name type="common">Smooth cauliflower coral</name>
    <dbReference type="NCBI Taxonomy" id="50429"/>
    <lineage>
        <taxon>Eukaryota</taxon>
        <taxon>Metazoa</taxon>
        <taxon>Cnidaria</taxon>
        <taxon>Anthozoa</taxon>
        <taxon>Hexacorallia</taxon>
        <taxon>Scleractinia</taxon>
        <taxon>Astrocoeniina</taxon>
        <taxon>Pocilloporidae</taxon>
        <taxon>Stylophora</taxon>
    </lineage>
</organism>
<keyword evidence="1 4" id="KW-0808">Transferase</keyword>
<name>A0A2B4SNP5_STYPI</name>
<dbReference type="Gene3D" id="3.40.250.10">
    <property type="entry name" value="Rhodanese-like domain"/>
    <property type="match status" value="2"/>
</dbReference>
<dbReference type="STRING" id="50429.A0A2B4SNP5"/>
<evidence type="ECO:0000313" key="5">
    <source>
        <dbReference type="Proteomes" id="UP000225706"/>
    </source>
</evidence>
<dbReference type="Proteomes" id="UP000225706">
    <property type="component" value="Unassembled WGS sequence"/>
</dbReference>
<reference evidence="5" key="1">
    <citation type="journal article" date="2017" name="bioRxiv">
        <title>Comparative analysis of the genomes of Stylophora pistillata and Acropora digitifera provides evidence for extensive differences between species of corals.</title>
        <authorList>
            <person name="Voolstra C.R."/>
            <person name="Li Y."/>
            <person name="Liew Y.J."/>
            <person name="Baumgarten S."/>
            <person name="Zoccola D."/>
            <person name="Flot J.-F."/>
            <person name="Tambutte S."/>
            <person name="Allemand D."/>
            <person name="Aranda M."/>
        </authorList>
    </citation>
    <scope>NUCLEOTIDE SEQUENCE [LARGE SCALE GENOMIC DNA]</scope>
</reference>
<dbReference type="InterPro" id="IPR045078">
    <property type="entry name" value="TST/MPST-like"/>
</dbReference>
<dbReference type="InterPro" id="IPR001763">
    <property type="entry name" value="Rhodanese-like_dom"/>
</dbReference>
<dbReference type="PANTHER" id="PTHR11364:SF27">
    <property type="entry name" value="SULFURTRANSFERASE"/>
    <property type="match status" value="1"/>
</dbReference>
<protein>
    <submittedName>
        <fullName evidence="4">Thiosulfate sulfurtransferase</fullName>
    </submittedName>
</protein>